<dbReference type="InterPro" id="IPR001763">
    <property type="entry name" value="Rhodanese-like_dom"/>
</dbReference>
<dbReference type="EMBL" id="QWLA01000003">
    <property type="protein sequence ID" value="RIH89423.1"/>
    <property type="molecule type" value="Genomic_DNA"/>
</dbReference>
<dbReference type="InterPro" id="IPR050229">
    <property type="entry name" value="GlpE_sulfurtransferase"/>
</dbReference>
<accession>A0A399F065</accession>
<keyword evidence="3" id="KW-1185">Reference proteome</keyword>
<reference evidence="2 3" key="1">
    <citation type="submission" date="2018-08" db="EMBL/GenBank/DDBJ databases">
        <title>Meiothermus roseus NBRC 110900 genome sequencing project.</title>
        <authorList>
            <person name="Da Costa M.S."/>
            <person name="Albuquerque L."/>
            <person name="Raposo P."/>
            <person name="Froufe H.J.C."/>
            <person name="Barroso C.S."/>
            <person name="Egas C."/>
        </authorList>
    </citation>
    <scope>NUCLEOTIDE SEQUENCE [LARGE SCALE GENOMIC DNA]</scope>
    <source>
        <strain evidence="2 3">NBRC 110900</strain>
    </source>
</reference>
<gene>
    <name evidence="2" type="primary">moeZ_2</name>
    <name evidence="2" type="ORF">Mrose_00323</name>
</gene>
<dbReference type="InterPro" id="IPR036873">
    <property type="entry name" value="Rhodanese-like_dom_sf"/>
</dbReference>
<dbReference type="GO" id="GO:0016779">
    <property type="term" value="F:nucleotidyltransferase activity"/>
    <property type="evidence" value="ECO:0007669"/>
    <property type="project" value="UniProtKB-KW"/>
</dbReference>
<dbReference type="SMART" id="SM00450">
    <property type="entry name" value="RHOD"/>
    <property type="match status" value="1"/>
</dbReference>
<keyword evidence="2" id="KW-0548">Nucleotidyltransferase</keyword>
<evidence type="ECO:0000313" key="2">
    <source>
        <dbReference type="EMBL" id="RIH89423.1"/>
    </source>
</evidence>
<dbReference type="CDD" id="cd00158">
    <property type="entry name" value="RHOD"/>
    <property type="match status" value="1"/>
</dbReference>
<sequence>MTRNLDPKTAYRTLERYQVVDVREPEEWAEGVLPGAVRLPLSTLEARAALELERERPVLLYCRSGNRSQEALKTLLALGYRKVWHLEGGIKAWRETGIPCASPT</sequence>
<name>A0A399F065_9DEIN</name>
<feature type="domain" description="Rhodanese" evidence="1">
    <location>
        <begin position="13"/>
        <end position="102"/>
    </location>
</feature>
<dbReference type="OrthoDB" id="9800872at2"/>
<comment type="caution">
    <text evidence="2">The sequence shown here is derived from an EMBL/GenBank/DDBJ whole genome shotgun (WGS) entry which is preliminary data.</text>
</comment>
<dbReference type="AlphaFoldDB" id="A0A399F065"/>
<dbReference type="PANTHER" id="PTHR43031">
    <property type="entry name" value="FAD-DEPENDENT OXIDOREDUCTASE"/>
    <property type="match status" value="1"/>
</dbReference>
<dbReference type="Gene3D" id="3.40.250.10">
    <property type="entry name" value="Rhodanese-like domain"/>
    <property type="match status" value="1"/>
</dbReference>
<protein>
    <submittedName>
        <fullName evidence="2">Putative adenylyltransferase/sulfurtransferase MoeZ</fullName>
    </submittedName>
</protein>
<proteinExistence type="predicted"/>
<organism evidence="2 3">
    <name type="scientific">Calidithermus roseus</name>
    <dbReference type="NCBI Taxonomy" id="1644118"/>
    <lineage>
        <taxon>Bacteria</taxon>
        <taxon>Thermotogati</taxon>
        <taxon>Deinococcota</taxon>
        <taxon>Deinococci</taxon>
        <taxon>Thermales</taxon>
        <taxon>Thermaceae</taxon>
        <taxon>Calidithermus</taxon>
    </lineage>
</organism>
<dbReference type="Proteomes" id="UP000265341">
    <property type="component" value="Unassembled WGS sequence"/>
</dbReference>
<evidence type="ECO:0000259" key="1">
    <source>
        <dbReference type="PROSITE" id="PS50206"/>
    </source>
</evidence>
<dbReference type="Pfam" id="PF00581">
    <property type="entry name" value="Rhodanese"/>
    <property type="match status" value="1"/>
</dbReference>
<evidence type="ECO:0000313" key="3">
    <source>
        <dbReference type="Proteomes" id="UP000265341"/>
    </source>
</evidence>
<keyword evidence="2" id="KW-0808">Transferase</keyword>
<dbReference type="SUPFAM" id="SSF52821">
    <property type="entry name" value="Rhodanese/Cell cycle control phosphatase"/>
    <property type="match status" value="1"/>
</dbReference>
<dbReference type="PANTHER" id="PTHR43031:SF1">
    <property type="entry name" value="PYRIDINE NUCLEOTIDE-DISULPHIDE OXIDOREDUCTASE"/>
    <property type="match status" value="1"/>
</dbReference>
<dbReference type="PROSITE" id="PS50206">
    <property type="entry name" value="RHODANESE_3"/>
    <property type="match status" value="1"/>
</dbReference>